<evidence type="ECO:0000313" key="3">
    <source>
        <dbReference type="Proteomes" id="UP000321058"/>
    </source>
</evidence>
<proteinExistence type="predicted"/>
<feature type="region of interest" description="Disordered" evidence="1">
    <location>
        <begin position="95"/>
        <end position="118"/>
    </location>
</feature>
<evidence type="ECO:0000313" key="2">
    <source>
        <dbReference type="EMBL" id="GEP54267.1"/>
    </source>
</evidence>
<keyword evidence="3" id="KW-1185">Reference proteome</keyword>
<reference evidence="2 3" key="1">
    <citation type="submission" date="2019-07" db="EMBL/GenBank/DDBJ databases">
        <title>Whole genome shotgun sequence of Reyranella soli NBRC 108950.</title>
        <authorList>
            <person name="Hosoyama A."/>
            <person name="Uohara A."/>
            <person name="Ohji S."/>
            <person name="Ichikawa N."/>
        </authorList>
    </citation>
    <scope>NUCLEOTIDE SEQUENCE [LARGE SCALE GENOMIC DNA]</scope>
    <source>
        <strain evidence="2 3">NBRC 108950</strain>
    </source>
</reference>
<accession>A0A512N5J6</accession>
<name>A0A512N5J6_9HYPH</name>
<organism evidence="2 3">
    <name type="scientific">Reyranella soli</name>
    <dbReference type="NCBI Taxonomy" id="1230389"/>
    <lineage>
        <taxon>Bacteria</taxon>
        <taxon>Pseudomonadati</taxon>
        <taxon>Pseudomonadota</taxon>
        <taxon>Alphaproteobacteria</taxon>
        <taxon>Hyphomicrobiales</taxon>
        <taxon>Reyranellaceae</taxon>
        <taxon>Reyranella</taxon>
    </lineage>
</organism>
<dbReference type="EMBL" id="BKAJ01000029">
    <property type="protein sequence ID" value="GEP54267.1"/>
    <property type="molecule type" value="Genomic_DNA"/>
</dbReference>
<protein>
    <recommendedName>
        <fullName evidence="4">Surface antigen</fullName>
    </recommendedName>
</protein>
<sequence length="118" mass="13420">MTFWRCREFTVQVMVEGQQQQAAGQTCQQPDGSWQVTLNTPGLPQQVYTLPPQAIYPNPYSEPSYWWDPWFYGPWFVGGPVFLAPRFHHHGFRHNGASHHGGSHKGGHRHGGSHGGRR</sequence>
<gene>
    <name evidence="2" type="ORF">RSO01_14330</name>
</gene>
<evidence type="ECO:0000256" key="1">
    <source>
        <dbReference type="SAM" id="MobiDB-lite"/>
    </source>
</evidence>
<comment type="caution">
    <text evidence="2">The sequence shown here is derived from an EMBL/GenBank/DDBJ whole genome shotgun (WGS) entry which is preliminary data.</text>
</comment>
<evidence type="ECO:0008006" key="4">
    <source>
        <dbReference type="Google" id="ProtNLM"/>
    </source>
</evidence>
<dbReference type="Proteomes" id="UP000321058">
    <property type="component" value="Unassembled WGS sequence"/>
</dbReference>
<dbReference type="AlphaFoldDB" id="A0A512N5J6"/>